<feature type="domain" description="HTH tetR-type" evidence="3">
    <location>
        <begin position="28"/>
        <end position="88"/>
    </location>
</feature>
<dbReference type="Gene3D" id="1.10.357.10">
    <property type="entry name" value="Tetracycline Repressor, domain 2"/>
    <property type="match status" value="1"/>
</dbReference>
<keyword evidence="5" id="KW-1185">Reference proteome</keyword>
<dbReference type="SUPFAM" id="SSF46689">
    <property type="entry name" value="Homeodomain-like"/>
    <property type="match status" value="1"/>
</dbReference>
<dbReference type="PANTHER" id="PTHR30055:SF231">
    <property type="entry name" value="TRANSCRIPTIONAL REGULATORY PROTEIN (PROBABLY DEOR-FAMILY)-RELATED"/>
    <property type="match status" value="1"/>
</dbReference>
<evidence type="ECO:0000313" key="5">
    <source>
        <dbReference type="Proteomes" id="UP001595445"/>
    </source>
</evidence>
<dbReference type="Pfam" id="PF00440">
    <property type="entry name" value="TetR_N"/>
    <property type="match status" value="1"/>
</dbReference>
<proteinExistence type="predicted"/>
<dbReference type="PANTHER" id="PTHR30055">
    <property type="entry name" value="HTH-TYPE TRANSCRIPTIONAL REGULATOR RUTR"/>
    <property type="match status" value="1"/>
</dbReference>
<dbReference type="InterPro" id="IPR050109">
    <property type="entry name" value="HTH-type_TetR-like_transc_reg"/>
</dbReference>
<comment type="caution">
    <text evidence="4">The sequence shown here is derived from an EMBL/GenBank/DDBJ whole genome shotgun (WGS) entry which is preliminary data.</text>
</comment>
<evidence type="ECO:0000313" key="4">
    <source>
        <dbReference type="EMBL" id="MFC3087966.1"/>
    </source>
</evidence>
<protein>
    <submittedName>
        <fullName evidence="4">TetR/AcrR family transcriptional regulator</fullName>
    </submittedName>
</protein>
<dbReference type="Proteomes" id="UP001595445">
    <property type="component" value="Unassembled WGS sequence"/>
</dbReference>
<dbReference type="InterPro" id="IPR009057">
    <property type="entry name" value="Homeodomain-like_sf"/>
</dbReference>
<reference evidence="5" key="1">
    <citation type="journal article" date="2019" name="Int. J. Syst. Evol. Microbiol.">
        <title>The Global Catalogue of Microorganisms (GCM) 10K type strain sequencing project: providing services to taxonomists for standard genome sequencing and annotation.</title>
        <authorList>
            <consortium name="The Broad Institute Genomics Platform"/>
            <consortium name="The Broad Institute Genome Sequencing Center for Infectious Disease"/>
            <person name="Wu L."/>
            <person name="Ma J."/>
        </authorList>
    </citation>
    <scope>NUCLEOTIDE SEQUENCE [LARGE SCALE GENOMIC DNA]</scope>
    <source>
        <strain evidence="5">KCTC 62102</strain>
    </source>
</reference>
<keyword evidence="1 2" id="KW-0238">DNA-binding</keyword>
<accession>A0ABV7DXS8</accession>
<name>A0ABV7DXS8_9RHOB</name>
<feature type="DNA-binding region" description="H-T-H motif" evidence="2">
    <location>
        <begin position="51"/>
        <end position="70"/>
    </location>
</feature>
<organism evidence="4 5">
    <name type="scientific">Tabrizicola soli</name>
    <dbReference type="NCBI Taxonomy" id="2185115"/>
    <lineage>
        <taxon>Bacteria</taxon>
        <taxon>Pseudomonadati</taxon>
        <taxon>Pseudomonadota</taxon>
        <taxon>Alphaproteobacteria</taxon>
        <taxon>Rhodobacterales</taxon>
        <taxon>Paracoccaceae</taxon>
        <taxon>Tabrizicola</taxon>
    </lineage>
</organism>
<dbReference type="PROSITE" id="PS50977">
    <property type="entry name" value="HTH_TETR_2"/>
    <property type="match status" value="1"/>
</dbReference>
<sequence>MPPSPAPPIIDETVAAEAPESRFGPKGDARRRRLIEAGYRIVLDQGMAGLTFRAVAAGAKVPLGSASYYFTDKNALLLEIIRFARARVLAHYRRAEERILAGVPWIEALADHVAWVTGEDQRALARDYEMFLYGFDHPDLTETSKSWITQSNPILRRILPPDLLAPVSYMLEGMFLTSAKTGQRFTADEVQRIFCKLVQPASDTAR</sequence>
<gene>
    <name evidence="4" type="ORF">ACFOD6_18140</name>
</gene>
<evidence type="ECO:0000259" key="3">
    <source>
        <dbReference type="PROSITE" id="PS50977"/>
    </source>
</evidence>
<evidence type="ECO:0000256" key="2">
    <source>
        <dbReference type="PROSITE-ProRule" id="PRU00335"/>
    </source>
</evidence>
<dbReference type="InterPro" id="IPR001647">
    <property type="entry name" value="HTH_TetR"/>
</dbReference>
<dbReference type="EMBL" id="JBHRSM010000043">
    <property type="protein sequence ID" value="MFC3087966.1"/>
    <property type="molecule type" value="Genomic_DNA"/>
</dbReference>
<dbReference type="RefSeq" id="WP_197647716.1">
    <property type="nucleotide sequence ID" value="NZ_JAEACP010000038.1"/>
</dbReference>
<evidence type="ECO:0000256" key="1">
    <source>
        <dbReference type="ARBA" id="ARBA00023125"/>
    </source>
</evidence>